<reference evidence="2" key="1">
    <citation type="journal article" date="2023" name="Front. Plant Sci.">
        <title>Chromosomal-level genome assembly of Melastoma candidum provides insights into trichome evolution.</title>
        <authorList>
            <person name="Zhong Y."/>
            <person name="Wu W."/>
            <person name="Sun C."/>
            <person name="Zou P."/>
            <person name="Liu Y."/>
            <person name="Dai S."/>
            <person name="Zhou R."/>
        </authorList>
    </citation>
    <scope>NUCLEOTIDE SEQUENCE [LARGE SCALE GENOMIC DNA]</scope>
</reference>
<comment type="caution">
    <text evidence="1">The sequence shown here is derived from an EMBL/GenBank/DDBJ whole genome shotgun (WGS) entry which is preliminary data.</text>
</comment>
<dbReference type="EMBL" id="CM042886">
    <property type="protein sequence ID" value="KAI4339878.1"/>
    <property type="molecule type" value="Genomic_DNA"/>
</dbReference>
<evidence type="ECO:0000313" key="2">
    <source>
        <dbReference type="Proteomes" id="UP001057402"/>
    </source>
</evidence>
<protein>
    <submittedName>
        <fullName evidence="1">Uncharacterized protein</fullName>
    </submittedName>
</protein>
<gene>
    <name evidence="1" type="ORF">MLD38_024768</name>
</gene>
<dbReference type="Proteomes" id="UP001057402">
    <property type="component" value="Chromosome 7"/>
</dbReference>
<keyword evidence="2" id="KW-1185">Reference proteome</keyword>
<sequence length="425" mass="46027">MALARGDAVPVEGGDGRAGFAEGLDGTCGQDRVLVRKLEEIVRDLSDVVSRLESKVREIDGVAAVGGNGGSCDKLGPESYGVPVGEGSLVGRKGDGDEDVIREVIGGGGVNEDKVRDKGGEGARGVSVTKFSRFWSEKFRFASAMRLDYEATCINVLPDSEGLSKYIAIGDVAGRFYVLSRNGDVLVGQDVMPGSAVTTMVSYISAFKNESIIVTGHEDGELLMDKVWELSSGEEWTSISMKSMGKFTEEGGGSEGGASINILEAYHVGRVRYILSTDLTGRVKVFREDGSLYGSFMPSSHPLAFLKQRLLFLTETGAGSLDLTSMKLNESDCEGLDESIARTYVFDFIERSKAYGYTSDGDLVHVVLSGDVGNFKCRVRFKKKLDMEEPMAFQAIKGYLLILNSEKIFLFNVSTQLYARASMPR</sequence>
<organism evidence="1 2">
    <name type="scientific">Melastoma candidum</name>
    <dbReference type="NCBI Taxonomy" id="119954"/>
    <lineage>
        <taxon>Eukaryota</taxon>
        <taxon>Viridiplantae</taxon>
        <taxon>Streptophyta</taxon>
        <taxon>Embryophyta</taxon>
        <taxon>Tracheophyta</taxon>
        <taxon>Spermatophyta</taxon>
        <taxon>Magnoliopsida</taxon>
        <taxon>eudicotyledons</taxon>
        <taxon>Gunneridae</taxon>
        <taxon>Pentapetalae</taxon>
        <taxon>rosids</taxon>
        <taxon>malvids</taxon>
        <taxon>Myrtales</taxon>
        <taxon>Melastomataceae</taxon>
        <taxon>Melastomatoideae</taxon>
        <taxon>Melastomateae</taxon>
        <taxon>Melastoma</taxon>
    </lineage>
</organism>
<accession>A0ACB9NTN0</accession>
<name>A0ACB9NTN0_9MYRT</name>
<evidence type="ECO:0000313" key="1">
    <source>
        <dbReference type="EMBL" id="KAI4339878.1"/>
    </source>
</evidence>
<proteinExistence type="predicted"/>